<evidence type="ECO:0000313" key="3">
    <source>
        <dbReference type="Proteomes" id="UP000002866"/>
    </source>
</evidence>
<dbReference type="EMBL" id="HE806317">
    <property type="protein sequence ID" value="CCH59170.1"/>
    <property type="molecule type" value="Genomic_DNA"/>
</dbReference>
<keyword evidence="3" id="KW-1185">Reference proteome</keyword>
<dbReference type="KEGG" id="tbl:TBLA_0B03290"/>
<proteinExistence type="predicted"/>
<organism evidence="2 3">
    <name type="scientific">Henningerozyma blattae (strain ATCC 34711 / CBS 6284 / DSM 70876 / NBRC 10599 / NRRL Y-10934 / UCD 77-7)</name>
    <name type="common">Yeast</name>
    <name type="synonym">Tetrapisispora blattae</name>
    <dbReference type="NCBI Taxonomy" id="1071380"/>
    <lineage>
        <taxon>Eukaryota</taxon>
        <taxon>Fungi</taxon>
        <taxon>Dikarya</taxon>
        <taxon>Ascomycota</taxon>
        <taxon>Saccharomycotina</taxon>
        <taxon>Saccharomycetes</taxon>
        <taxon>Saccharomycetales</taxon>
        <taxon>Saccharomycetaceae</taxon>
        <taxon>Henningerozyma</taxon>
    </lineage>
</organism>
<dbReference type="RefSeq" id="XP_004178689.1">
    <property type="nucleotide sequence ID" value="XM_004178641.1"/>
</dbReference>
<feature type="compositionally biased region" description="Polar residues" evidence="1">
    <location>
        <begin position="223"/>
        <end position="233"/>
    </location>
</feature>
<evidence type="ECO:0000256" key="1">
    <source>
        <dbReference type="SAM" id="MobiDB-lite"/>
    </source>
</evidence>
<reference evidence="2 3" key="1">
    <citation type="journal article" date="2011" name="Proc. Natl. Acad. Sci. U.S.A.">
        <title>Evolutionary erosion of yeast sex chromosomes by mating-type switching accidents.</title>
        <authorList>
            <person name="Gordon J.L."/>
            <person name="Armisen D."/>
            <person name="Proux-Wera E."/>
            <person name="Oheigeartaigh S.S."/>
            <person name="Byrne K.P."/>
            <person name="Wolfe K.H."/>
        </authorList>
    </citation>
    <scope>NUCLEOTIDE SEQUENCE [LARGE SCALE GENOMIC DNA]</scope>
    <source>
        <strain evidence="3">ATCC 34711 / CBS 6284 / DSM 70876 / NBRC 10599 / NRRL Y-10934 / UCD 77-7</strain>
    </source>
</reference>
<sequence length="350" mass="41653">MIIKGGHANIYLLVDFYKLKYIYIYLKSYIYVFKLIMVEPDLISSCVKESRFINSTDVVHWSLKSDHGSFIVMEEKESNDVWNQIDQIIVDESIETKYIFFIEKPDNGSRIDKWFQPSAMKFYIIFKTLLPHFNEPLKYSIENIGLFIFNKNIMVIITETFFQKNEVEFKKLFLNGMILQFNDDFLITSCFNIFMVVNKIAIKIFQDFKDSLELIKETTDFQSMDESSRQSSDNTKKENSKSPESFINTYSLDNEEFLNHQGFNLPTIQLNNTFEIYLFFKKFMTIKENEIEIYFNIGFTQFNNSSRPSIEKFNKMLEINQNLIKQCWSVLNQIFSQLLQEYYNDDSKTL</sequence>
<dbReference type="InParanoid" id="I2GYG8"/>
<dbReference type="Proteomes" id="UP000002866">
    <property type="component" value="Chromosome 2"/>
</dbReference>
<feature type="region of interest" description="Disordered" evidence="1">
    <location>
        <begin position="223"/>
        <end position="244"/>
    </location>
</feature>
<evidence type="ECO:0000313" key="2">
    <source>
        <dbReference type="EMBL" id="CCH59170.1"/>
    </source>
</evidence>
<dbReference type="AlphaFoldDB" id="I2GYG8"/>
<accession>I2GYG8</accession>
<dbReference type="GeneID" id="14494548"/>
<name>I2GYG8_HENB6</name>
<gene>
    <name evidence="2" type="primary">TBLA0B03290</name>
    <name evidence="2" type="ORF">TBLA_0B03290</name>
</gene>
<dbReference type="HOGENOM" id="CLU_792677_0_0_1"/>
<protein>
    <submittedName>
        <fullName evidence="2">Uncharacterized protein</fullName>
    </submittedName>
</protein>